<evidence type="ECO:0000313" key="1">
    <source>
        <dbReference type="EMBL" id="TGX83996.1"/>
    </source>
</evidence>
<accession>A0AC61QTN0</accession>
<organism evidence="1 2">
    <name type="scientific">Palleniella muris</name>
    <dbReference type="NCBI Taxonomy" id="3038145"/>
    <lineage>
        <taxon>Bacteria</taxon>
        <taxon>Pseudomonadati</taxon>
        <taxon>Bacteroidota</taxon>
        <taxon>Bacteroidia</taxon>
        <taxon>Bacteroidales</taxon>
        <taxon>Prevotellaceae</taxon>
        <taxon>Palleniella</taxon>
    </lineage>
</organism>
<keyword evidence="2" id="KW-1185">Reference proteome</keyword>
<dbReference type="EMBL" id="SRZC01000002">
    <property type="protein sequence ID" value="TGX83996.1"/>
    <property type="molecule type" value="Genomic_DNA"/>
</dbReference>
<protein>
    <submittedName>
        <fullName evidence="1">DUF1738 domain-containing protein</fullName>
    </submittedName>
</protein>
<proteinExistence type="predicted"/>
<evidence type="ECO:0000313" key="2">
    <source>
        <dbReference type="Proteomes" id="UP000308886"/>
    </source>
</evidence>
<reference evidence="1" key="1">
    <citation type="submission" date="2019-04" db="EMBL/GenBank/DDBJ databases">
        <title>Microbes associate with the intestines of laboratory mice.</title>
        <authorList>
            <person name="Navarre W."/>
            <person name="Wong E."/>
            <person name="Huang K."/>
            <person name="Tropini C."/>
            <person name="Ng K."/>
            <person name="Yu B."/>
        </authorList>
    </citation>
    <scope>NUCLEOTIDE SEQUENCE</scope>
    <source>
        <strain evidence="1">NM73_A23</strain>
    </source>
</reference>
<gene>
    <name evidence="1" type="ORF">E5358_02155</name>
</gene>
<sequence>MAYRKYNDNGDGRSAEDRALDRFADLMVEKIKNLQSDWQKPWFTEGSLKWPKNLNGREYNGMNAVMLMLLCEKNNYQLPVFCTFNRVTGMNYSVGKDGSRKPLVDGNGEKLPAVTVNKGEKSFPIFLTSFTVVNRETKEKIKYEDYKRLSEEEKKQYNVYPKLNVYNVFNVDQTNLKEARPELYAKLEAQNQITRPASLDGEKFSFPAMDEIIKRGLWLCPIKPTHQDQAYYSISKDEIVLPEKSQFINGEAFYGTAFHEMTHSTGSENRLNRLKPTTFGSDDYAREELVAELGSALVASRYGIVKNVKDESAAYLKSWLDSLKESPEFIKTTLQDVRRATSMINHRIDIVQGQIDSYQATPGHTTEYPDVYDIDNDGNTTEVVHIEDTPFDMMREDEEVPFQRTHRSR</sequence>
<name>A0AC61QTN0_9BACT</name>
<dbReference type="Proteomes" id="UP000308886">
    <property type="component" value="Unassembled WGS sequence"/>
</dbReference>
<comment type="caution">
    <text evidence="1">The sequence shown here is derived from an EMBL/GenBank/DDBJ whole genome shotgun (WGS) entry which is preliminary data.</text>
</comment>